<keyword evidence="1" id="KW-0472">Membrane</keyword>
<dbReference type="EMBL" id="JAGRPV010000001">
    <property type="protein sequence ID" value="MDI4646309.1"/>
    <property type="molecule type" value="Genomic_DNA"/>
</dbReference>
<keyword evidence="3" id="KW-1185">Reference proteome</keyword>
<evidence type="ECO:0000256" key="1">
    <source>
        <dbReference type="SAM" id="Phobius"/>
    </source>
</evidence>
<comment type="caution">
    <text evidence="2">The sequence shown here is derived from an EMBL/GenBank/DDBJ whole genome shotgun (WGS) entry which is preliminary data.</text>
</comment>
<evidence type="ECO:0000313" key="3">
    <source>
        <dbReference type="Proteomes" id="UP001161691"/>
    </source>
</evidence>
<keyword evidence="1" id="KW-1133">Transmembrane helix</keyword>
<evidence type="ECO:0000313" key="2">
    <source>
        <dbReference type="EMBL" id="MDI4646309.1"/>
    </source>
</evidence>
<sequence>MVTIGAGLIAMLGLALLAFFDMLVYRQPYFLSIRQLYRQVPYFAGHTWMMLALAFLIAAWHDLTRLPAIKRLLGKMPGARRKEQHWRRN</sequence>
<reference evidence="2" key="1">
    <citation type="submission" date="2023-04" db="EMBL/GenBank/DDBJ databases">
        <title>Comparative genomic analysis of Cohnella hashimotonis sp. nov., isolated from the International Space Station.</title>
        <authorList>
            <person name="Venkateswaran K."/>
            <person name="Simpson A."/>
        </authorList>
    </citation>
    <scope>NUCLEOTIDE SEQUENCE</scope>
    <source>
        <strain evidence="2">F6_2S_P_1</strain>
    </source>
</reference>
<accession>A0ABT6THK0</accession>
<protein>
    <submittedName>
        <fullName evidence="2">Uncharacterized protein</fullName>
    </submittedName>
</protein>
<keyword evidence="1" id="KW-0812">Transmembrane</keyword>
<proteinExistence type="predicted"/>
<dbReference type="RefSeq" id="WP_282909174.1">
    <property type="nucleotide sequence ID" value="NZ_JAGRPV010000001.1"/>
</dbReference>
<dbReference type="Proteomes" id="UP001161691">
    <property type="component" value="Unassembled WGS sequence"/>
</dbReference>
<name>A0ABT6THK0_9BACL</name>
<gene>
    <name evidence="2" type="ORF">KB449_15125</name>
</gene>
<organism evidence="2 3">
    <name type="scientific">Cohnella hashimotonis</name>
    <dbReference type="NCBI Taxonomy" id="2826895"/>
    <lineage>
        <taxon>Bacteria</taxon>
        <taxon>Bacillati</taxon>
        <taxon>Bacillota</taxon>
        <taxon>Bacilli</taxon>
        <taxon>Bacillales</taxon>
        <taxon>Paenibacillaceae</taxon>
        <taxon>Cohnella</taxon>
    </lineage>
</organism>
<feature type="transmembrane region" description="Helical" evidence="1">
    <location>
        <begin position="42"/>
        <end position="61"/>
    </location>
</feature>